<dbReference type="NCBIfam" id="TIGR02786">
    <property type="entry name" value="addB_alphas"/>
    <property type="match status" value="1"/>
</dbReference>
<name>A0A1E3WCL8_9HYPH</name>
<feature type="region of interest" description="Disordered" evidence="1">
    <location>
        <begin position="309"/>
        <end position="337"/>
    </location>
</feature>
<feature type="compositionally biased region" description="Basic and acidic residues" evidence="1">
    <location>
        <begin position="323"/>
        <end position="336"/>
    </location>
</feature>
<dbReference type="InterPro" id="IPR014153">
    <property type="entry name" value="Ds_break_AddB"/>
</dbReference>
<evidence type="ECO:0000259" key="2">
    <source>
        <dbReference type="Pfam" id="PF12705"/>
    </source>
</evidence>
<dbReference type="InterPro" id="IPR038726">
    <property type="entry name" value="PDDEXK_AddAB-type"/>
</dbReference>
<organism evidence="3 4">
    <name type="scientific">Methyloceanibacter marginalis</name>
    <dbReference type="NCBI Taxonomy" id="1774971"/>
    <lineage>
        <taxon>Bacteria</taxon>
        <taxon>Pseudomonadati</taxon>
        <taxon>Pseudomonadota</taxon>
        <taxon>Alphaproteobacteria</taxon>
        <taxon>Hyphomicrobiales</taxon>
        <taxon>Hyphomicrobiaceae</taxon>
        <taxon>Methyloceanibacter</taxon>
    </lineage>
</organism>
<protein>
    <recommendedName>
        <fullName evidence="2">PD-(D/E)XK endonuclease-like domain-containing protein</fullName>
    </recommendedName>
</protein>
<gene>
    <name evidence="3" type="ORF">AUC71_00770</name>
</gene>
<evidence type="ECO:0000313" key="4">
    <source>
        <dbReference type="Proteomes" id="UP000095042"/>
    </source>
</evidence>
<dbReference type="Proteomes" id="UP000095042">
    <property type="component" value="Unassembled WGS sequence"/>
</dbReference>
<accession>A0A1E3WCL8</accession>
<dbReference type="Gene3D" id="3.90.320.10">
    <property type="match status" value="1"/>
</dbReference>
<reference evidence="3 4" key="1">
    <citation type="journal article" date="2016" name="Environ. Microbiol.">
        <title>New Methyloceanibacter diversity from North Sea sediments includes methanotroph containing solely the soluble methane monooxygenase.</title>
        <authorList>
            <person name="Vekeman B."/>
            <person name="Kerckhof F.M."/>
            <person name="Cremers G."/>
            <person name="de Vos P."/>
            <person name="Vandamme P."/>
            <person name="Boon N."/>
            <person name="Op den Camp H.J."/>
            <person name="Heylen K."/>
        </authorList>
    </citation>
    <scope>NUCLEOTIDE SEQUENCE [LARGE SCALE GENOMIC DNA]</scope>
    <source>
        <strain evidence="3 4">R-67177</strain>
    </source>
</reference>
<dbReference type="SUPFAM" id="SSF52540">
    <property type="entry name" value="P-loop containing nucleoside triphosphate hydrolases"/>
    <property type="match status" value="1"/>
</dbReference>
<dbReference type="EMBL" id="LPWD01000090">
    <property type="protein sequence ID" value="ODS03564.1"/>
    <property type="molecule type" value="Genomic_DNA"/>
</dbReference>
<sequence length="1037" mass="112639">MKVPEPRAHPRLYTIPPSAPFLSTLARAILAGDLPLAGGAKPDLLTLPQTTIYLPTRRAARALREAFLTESGGEALLLPRIHALGHADEDAALILDADTFADADGALGATAIGTLPRLMALMRLILALGDTLDAAATEAEIESIGFKSTPGQAASLATELADLMDVVESEEVDFSTLDTLVPDELAAHWQATVDFLKIITEHWPQYLEHNSLVSPVTRRNLLMAQETDRLAKGSPHPVIAAGSTGTVPATARLLETIAKLDNGAVVLPGLDFTLDDESWESLSQHPEHPQTGMAELLRKLGATRNDVRYLPGSAPDGAARRASSRERSAATGRDHGAMAALPGERRTRARRRASFANALNGISLVEAPTAHDEAEAIALILRSCSRRPGKTAALVTPDRVLARRVAARLQSFGLAIDDSAGTPISRTVPGAFLDLVLGAAETNFAPPELMALLKHPLALLGRSPGEIRTAARTLERGAFRDIYVGQGLSGISRALETAREDRTWRRSSLRQEEHDSVLGLVRDLEHAFAPLAELFASRSKHSMATLAEAHAATAERLARDTAGASASLWQGDAGEALTVLMSGLIGDGANLDMSARDYPAFYRSLLGRQVVRPRGPAHPRLFIWGPLEARLQQPDVVILGSLNEGVWPRPQEAGPWLSRPMRKTLGLSPPERRLGLSAHDFAQALGAPTVYLTRALKVDGVPTVPSRWLQRLEALVEASGLAAKIKPELPWVAWARERDSVPDFTPVDAPQPRPPVEARPRELSVTRIERWIANPYEIFARHILKLEPLKPLGTEPDAAMRGSIVHEVLHESRVRIPDALPADIYGALMTTADDLFAKLGGAARVEAFWRPHFQRFARWFAATEPTRRADITGTHTEVDGALELDSGFRLKARADRIDTTEDGGVVIYDYKTGKPPIPKHVEDLYAPQLPLEAAIAAAGGFADLGPRPVRSMVYIQASGRQDGGDERPATNAAADILAAKALEDLERLVAHFADPETPYEVKRRSAPAFVNVYRYDEYEHLARVAEWLTQEAEEDWR</sequence>
<evidence type="ECO:0000256" key="1">
    <source>
        <dbReference type="SAM" id="MobiDB-lite"/>
    </source>
</evidence>
<proteinExistence type="predicted"/>
<dbReference type="Pfam" id="PF12705">
    <property type="entry name" value="PDDEXK_1"/>
    <property type="match status" value="1"/>
</dbReference>
<keyword evidence="4" id="KW-1185">Reference proteome</keyword>
<comment type="caution">
    <text evidence="3">The sequence shown here is derived from an EMBL/GenBank/DDBJ whole genome shotgun (WGS) entry which is preliminary data.</text>
</comment>
<feature type="domain" description="PD-(D/E)XK endonuclease-like" evidence="2">
    <location>
        <begin position="762"/>
        <end position="1000"/>
    </location>
</feature>
<dbReference type="InterPro" id="IPR011604">
    <property type="entry name" value="PDDEXK-like_dom_sf"/>
</dbReference>
<dbReference type="AlphaFoldDB" id="A0A1E3WCL8"/>
<dbReference type="InterPro" id="IPR027417">
    <property type="entry name" value="P-loop_NTPase"/>
</dbReference>
<evidence type="ECO:0000313" key="3">
    <source>
        <dbReference type="EMBL" id="ODS03564.1"/>
    </source>
</evidence>